<dbReference type="EMBL" id="CM037623">
    <property type="protein sequence ID" value="KAH7989012.1"/>
    <property type="molecule type" value="Genomic_DNA"/>
</dbReference>
<gene>
    <name evidence="1" type="ORF">K3G42_024425</name>
</gene>
<name>A0ACB8E9M5_9SAUR</name>
<keyword evidence="2" id="KW-1185">Reference proteome</keyword>
<sequence length="574" mass="62279">MDPPLKAGLLLLQQPSGLRLGAKRWKKGWFVLYPASLHGVARLEFFDGKEGAAAADKVSTKRLDKKIVRLADCVSVAPVPDCVPKEGLAAFRLETSERTYLFAAEPQETAEWVTRLCEAAFLNGHGKGAALPTEPGGQCPMEMATNSIYYSRDEASTFWVTVQKTEGAERCQLHGAYVLKASQDGLVLQDPHSHQPLYTWPYRLLRRYGRDKVMFSFEAGRRCESGPGNFTFETRQGNEIFRVVEAAIQEQKAQAEENRQSGSSLDSEASGGVAHIQTTIASMLLLESEGPPERPRGPRAAPGTTLSVAAEEKEAATATPKEQSLRDPQPPWPSTPPRSPLLGLAGYPLPSEDPGTVYSEPLDAVKNSRHGPDPLYADPLDSRLEGGGEPEEAEPRRTGAVYEQVGPLLTICQGRQGAGGHIYDEPEGRAPRPTPTLASAPIYDEAHPPCEAWRTQGLNSSAGYELPYWPHAGDYAVPAFPQKQGGKPFKPSPVPKPPRVHKKAPLKPEWAKLKNGSSSSRSNTNNNNHHPESGEPVYSRVQKPLGAGRGPAGGQEQSVDDSRPASVYEDLGVI</sequence>
<protein>
    <submittedName>
        <fullName evidence="1">Uncharacterized protein</fullName>
    </submittedName>
</protein>
<reference evidence="1" key="1">
    <citation type="submission" date="2021-08" db="EMBL/GenBank/DDBJ databases">
        <title>The first chromosome-level gecko genome reveals the dynamic sex chromosomes of Neotropical dwarf geckos (Sphaerodactylidae: Sphaerodactylus).</title>
        <authorList>
            <person name="Pinto B.J."/>
            <person name="Keating S.E."/>
            <person name="Gamble T."/>
        </authorList>
    </citation>
    <scope>NUCLEOTIDE SEQUENCE</scope>
    <source>
        <strain evidence="1">TG3544</strain>
    </source>
</reference>
<evidence type="ECO:0000313" key="2">
    <source>
        <dbReference type="Proteomes" id="UP000827872"/>
    </source>
</evidence>
<evidence type="ECO:0000313" key="1">
    <source>
        <dbReference type="EMBL" id="KAH7989012.1"/>
    </source>
</evidence>
<comment type="caution">
    <text evidence="1">The sequence shown here is derived from an EMBL/GenBank/DDBJ whole genome shotgun (WGS) entry which is preliminary data.</text>
</comment>
<dbReference type="Proteomes" id="UP000827872">
    <property type="component" value="Linkage Group LG10"/>
</dbReference>
<accession>A0ACB8E9M5</accession>
<organism evidence="1 2">
    <name type="scientific">Sphaerodactylus townsendi</name>
    <dbReference type="NCBI Taxonomy" id="933632"/>
    <lineage>
        <taxon>Eukaryota</taxon>
        <taxon>Metazoa</taxon>
        <taxon>Chordata</taxon>
        <taxon>Craniata</taxon>
        <taxon>Vertebrata</taxon>
        <taxon>Euteleostomi</taxon>
        <taxon>Lepidosauria</taxon>
        <taxon>Squamata</taxon>
        <taxon>Bifurcata</taxon>
        <taxon>Gekkota</taxon>
        <taxon>Sphaerodactylidae</taxon>
        <taxon>Sphaerodactylus</taxon>
    </lineage>
</organism>
<proteinExistence type="predicted"/>